<feature type="coiled-coil region" evidence="1">
    <location>
        <begin position="437"/>
        <end position="464"/>
    </location>
</feature>
<organism evidence="2 3">
    <name type="scientific">Flavobacterium jumunjinense</name>
    <dbReference type="NCBI Taxonomy" id="998845"/>
    <lineage>
        <taxon>Bacteria</taxon>
        <taxon>Pseudomonadati</taxon>
        <taxon>Bacteroidota</taxon>
        <taxon>Flavobacteriia</taxon>
        <taxon>Flavobacteriales</taxon>
        <taxon>Flavobacteriaceae</taxon>
        <taxon>Flavobacterium</taxon>
    </lineage>
</organism>
<accession>A0ABV5GSU9</accession>
<evidence type="ECO:0000313" key="2">
    <source>
        <dbReference type="EMBL" id="MFB9098346.1"/>
    </source>
</evidence>
<dbReference type="RefSeq" id="WP_236453743.1">
    <property type="nucleotide sequence ID" value="NZ_CBCSGE010000011.1"/>
</dbReference>
<reference evidence="2 3" key="1">
    <citation type="submission" date="2024-09" db="EMBL/GenBank/DDBJ databases">
        <authorList>
            <person name="Sun Q."/>
            <person name="Mori K."/>
        </authorList>
    </citation>
    <scope>NUCLEOTIDE SEQUENCE [LARGE SCALE GENOMIC DNA]</scope>
    <source>
        <strain evidence="2 3">CECT 7955</strain>
    </source>
</reference>
<gene>
    <name evidence="2" type="ORF">ACFFVF_17720</name>
</gene>
<evidence type="ECO:0000313" key="3">
    <source>
        <dbReference type="Proteomes" id="UP001589607"/>
    </source>
</evidence>
<proteinExistence type="predicted"/>
<evidence type="ECO:0000256" key="1">
    <source>
        <dbReference type="SAM" id="Coils"/>
    </source>
</evidence>
<sequence>MNNKYFFLTITLILSNLIFGQYPSQTGLRIMDATAATPSPGVKFWGSGDTDGFLYSSKFINGYGFGFYNKSNGNAYNNGTNTYLSGFFGIDFFTNSQARLRINRDGNVGIGLDNPNASLHVNGDIKTNQKFLFGNSELTPDQGGAFVLNANTATATPYIDFNRFGETSNYTSRFALLAPQVYTNNEPKLTLLGSTLSLPHGVEFLNSPWGNGFGAKIYGTDNGNGTTSLRFGTRHNAHAYTDAMVIKTESGNVGIGTVEPTEKLQIGNNFTFSSGGHDIIGFGFTPSNSTDLNTNAYSAEIRLKKNSGSLSIGISQDLVSNPTPAIEIWKNNNVTMSYYDWGKVGIGTNNPDAKLTVNGDIHAKEVRIDLNIAPDYVFEKYYDGYSTLKSDYKMPTLQEVEAYTKENKHLPEVPSAQEIKENGLKLGEMNAILLQKVEELTLYLIEQNKEIEKLKTKVDELSKK</sequence>
<protein>
    <submittedName>
        <fullName evidence="2">Uncharacterized protein</fullName>
    </submittedName>
</protein>
<dbReference type="EMBL" id="JBHMEY010000080">
    <property type="protein sequence ID" value="MFB9098346.1"/>
    <property type="molecule type" value="Genomic_DNA"/>
</dbReference>
<name>A0ABV5GSU9_9FLAO</name>
<comment type="caution">
    <text evidence="2">The sequence shown here is derived from an EMBL/GenBank/DDBJ whole genome shotgun (WGS) entry which is preliminary data.</text>
</comment>
<dbReference type="Proteomes" id="UP001589607">
    <property type="component" value="Unassembled WGS sequence"/>
</dbReference>
<keyword evidence="1" id="KW-0175">Coiled coil</keyword>
<keyword evidence="3" id="KW-1185">Reference proteome</keyword>